<dbReference type="CDD" id="cd03226">
    <property type="entry name" value="ABC_cobalt_CbiO_domain2"/>
    <property type="match status" value="1"/>
</dbReference>
<keyword evidence="9" id="KW-0472">Membrane</keyword>
<dbReference type="RefSeq" id="WP_160943119.1">
    <property type="nucleotide sequence ID" value="NZ_CP063310.1"/>
</dbReference>
<reference evidence="12 13" key="1">
    <citation type="submission" date="2020-10" db="EMBL/GenBank/DDBJ databases">
        <title>Eggerthella sp. nov., isolated from human feces.</title>
        <authorList>
            <person name="Yajun G."/>
        </authorList>
    </citation>
    <scope>NUCLEOTIDE SEQUENCE [LARGE SCALE GENOMIC DNA]</scope>
    <source>
        <strain evidence="12 13">HF-1101</strain>
    </source>
</reference>
<dbReference type="SUPFAM" id="SSF52540">
    <property type="entry name" value="P-loop containing nucleoside triphosphate hydrolases"/>
    <property type="match status" value="2"/>
</dbReference>
<proteinExistence type="inferred from homology"/>
<dbReference type="InterPro" id="IPR027417">
    <property type="entry name" value="P-loop_NTPase"/>
</dbReference>
<evidence type="ECO:0000256" key="2">
    <source>
        <dbReference type="ARBA" id="ARBA00005417"/>
    </source>
</evidence>
<evidence type="ECO:0000313" key="13">
    <source>
        <dbReference type="Proteomes" id="UP000478463"/>
    </source>
</evidence>
<evidence type="ECO:0000259" key="11">
    <source>
        <dbReference type="PROSITE" id="PS50893"/>
    </source>
</evidence>
<dbReference type="PANTHER" id="PTHR43553:SF23">
    <property type="entry name" value="ABC TRANSPORTER ATP-BINDING COMPONENT"/>
    <property type="match status" value="1"/>
</dbReference>
<dbReference type="GO" id="GO:0005524">
    <property type="term" value="F:ATP binding"/>
    <property type="evidence" value="ECO:0007669"/>
    <property type="project" value="UniProtKB-KW"/>
</dbReference>
<organism evidence="12 13">
    <name type="scientific">Eggerthella guodeyinii</name>
    <dbReference type="NCBI Taxonomy" id="2690837"/>
    <lineage>
        <taxon>Bacteria</taxon>
        <taxon>Bacillati</taxon>
        <taxon>Actinomycetota</taxon>
        <taxon>Coriobacteriia</taxon>
        <taxon>Eggerthellales</taxon>
        <taxon>Eggerthellaceae</taxon>
        <taxon>Eggerthella</taxon>
    </lineage>
</organism>
<dbReference type="PROSITE" id="PS00211">
    <property type="entry name" value="ABC_TRANSPORTER_1"/>
    <property type="match status" value="1"/>
</dbReference>
<keyword evidence="5" id="KW-0677">Repeat</keyword>
<evidence type="ECO:0000256" key="7">
    <source>
        <dbReference type="ARBA" id="ARBA00022840"/>
    </source>
</evidence>
<feature type="domain" description="ABC transporter" evidence="11">
    <location>
        <begin position="2"/>
        <end position="241"/>
    </location>
</feature>
<evidence type="ECO:0000256" key="5">
    <source>
        <dbReference type="ARBA" id="ARBA00022737"/>
    </source>
</evidence>
<dbReference type="Proteomes" id="UP000478463">
    <property type="component" value="Chromosome"/>
</dbReference>
<accession>A0A6L7IYS6</accession>
<dbReference type="InterPro" id="IPR050095">
    <property type="entry name" value="ECF_ABC_transporter_ATP-bd"/>
</dbReference>
<keyword evidence="6" id="KW-0547">Nucleotide-binding</keyword>
<evidence type="ECO:0000256" key="9">
    <source>
        <dbReference type="ARBA" id="ARBA00023136"/>
    </source>
</evidence>
<comment type="function">
    <text evidence="10">Probably part of an ABC transporter complex. Responsible for energy coupling to the transport system.</text>
</comment>
<dbReference type="CDD" id="cd03225">
    <property type="entry name" value="ABC_cobalt_CbiO_domain1"/>
    <property type="match status" value="1"/>
</dbReference>
<evidence type="ECO:0000256" key="6">
    <source>
        <dbReference type="ARBA" id="ARBA00022741"/>
    </source>
</evidence>
<keyword evidence="7 12" id="KW-0067">ATP-binding</keyword>
<dbReference type="PROSITE" id="PS50893">
    <property type="entry name" value="ABC_TRANSPORTER_2"/>
    <property type="match status" value="2"/>
</dbReference>
<feature type="domain" description="ABC transporter" evidence="11">
    <location>
        <begin position="273"/>
        <end position="499"/>
    </location>
</feature>
<dbReference type="InterPro" id="IPR003439">
    <property type="entry name" value="ABC_transporter-like_ATP-bd"/>
</dbReference>
<keyword evidence="4" id="KW-1003">Cell membrane</keyword>
<dbReference type="KEGG" id="egd:GS424_005240"/>
<dbReference type="GO" id="GO:0043190">
    <property type="term" value="C:ATP-binding cassette (ABC) transporter complex"/>
    <property type="evidence" value="ECO:0007669"/>
    <property type="project" value="TreeGrafter"/>
</dbReference>
<comment type="subcellular location">
    <subcellularLocation>
        <location evidence="1">Cell membrane</location>
        <topology evidence="1">Peripheral membrane protein</topology>
    </subcellularLocation>
</comment>
<evidence type="ECO:0000256" key="10">
    <source>
        <dbReference type="ARBA" id="ARBA00025157"/>
    </source>
</evidence>
<name>A0A6L7IYS6_9ACTN</name>
<sequence length="515" mass="54220">MIDIRNVEFRYASAVEPSLRGFDLAVAPGEFVVLCGRSGCGKTTATRLVNGLAPRFFEGELAGEVRLDGRDTAALSADEIVARVGSVFQDPRSQFFTTDATSEVAFTCENLGMPREELLDRVARTACELDVAGLLDRSIFGLSSGEKQRVALASARAFRPRLYVLDEPSANLDPEAAAQLARLLGRLKEQGATVLVSEHRLSYLRDLADRVVVMEQGRASLELSGDELRSLGDEDAARLGLRSVYPERAAAVGGRKGRAEDGSAGDGGDAPLIEAAGVAFSYRRGAPVLRGVDFAARAGEVVAIVGRNGAGKSTLASVLCGLRKPGAGTVRVGGAARSARKLRALSSFVMQDADYQLFAESVVDELRLGAEDVADADARAAEALERLGLAGLGQRHPASLSGGQKQRVTIGAALVRGSQLVFFDEPTSGLDGQSMRRVAATVRDLASGGRAVFVVTHDFELACACCTRVLHVEDGRIGCDLPVSDENLPRMRSLFGMEARAGQGAGAVPGGCRAG</sequence>
<keyword evidence="3" id="KW-0813">Transport</keyword>
<dbReference type="InterPro" id="IPR017871">
    <property type="entry name" value="ABC_transporter-like_CS"/>
</dbReference>
<dbReference type="GO" id="GO:0042626">
    <property type="term" value="F:ATPase-coupled transmembrane transporter activity"/>
    <property type="evidence" value="ECO:0007669"/>
    <property type="project" value="TreeGrafter"/>
</dbReference>
<evidence type="ECO:0000256" key="3">
    <source>
        <dbReference type="ARBA" id="ARBA00022448"/>
    </source>
</evidence>
<gene>
    <name evidence="12" type="ORF">GS424_005240</name>
</gene>
<dbReference type="Gene3D" id="3.40.50.300">
    <property type="entry name" value="P-loop containing nucleotide triphosphate hydrolases"/>
    <property type="match status" value="2"/>
</dbReference>
<dbReference type="InterPro" id="IPR003593">
    <property type="entry name" value="AAA+_ATPase"/>
</dbReference>
<evidence type="ECO:0000256" key="1">
    <source>
        <dbReference type="ARBA" id="ARBA00004202"/>
    </source>
</evidence>
<evidence type="ECO:0000313" key="12">
    <source>
        <dbReference type="EMBL" id="QOS69251.1"/>
    </source>
</evidence>
<dbReference type="EMBL" id="CP063310">
    <property type="protein sequence ID" value="QOS69251.1"/>
    <property type="molecule type" value="Genomic_DNA"/>
</dbReference>
<dbReference type="GO" id="GO:0016887">
    <property type="term" value="F:ATP hydrolysis activity"/>
    <property type="evidence" value="ECO:0007669"/>
    <property type="project" value="InterPro"/>
</dbReference>
<comment type="similarity">
    <text evidence="2">Belongs to the ABC transporter superfamily.</text>
</comment>
<dbReference type="InterPro" id="IPR015856">
    <property type="entry name" value="ABC_transpr_CbiO/EcfA_su"/>
</dbReference>
<dbReference type="Pfam" id="PF00005">
    <property type="entry name" value="ABC_tran"/>
    <property type="match status" value="2"/>
</dbReference>
<evidence type="ECO:0000256" key="4">
    <source>
        <dbReference type="ARBA" id="ARBA00022475"/>
    </source>
</evidence>
<protein>
    <submittedName>
        <fullName evidence="12">Energy-coupling factor ABC transporter ATP-binding protein</fullName>
    </submittedName>
</protein>
<dbReference type="AlphaFoldDB" id="A0A6L7IYS6"/>
<evidence type="ECO:0000256" key="8">
    <source>
        <dbReference type="ARBA" id="ARBA00022967"/>
    </source>
</evidence>
<dbReference type="SMART" id="SM00382">
    <property type="entry name" value="AAA"/>
    <property type="match status" value="2"/>
</dbReference>
<dbReference type="PANTHER" id="PTHR43553">
    <property type="entry name" value="HEAVY METAL TRANSPORTER"/>
    <property type="match status" value="1"/>
</dbReference>
<keyword evidence="8" id="KW-1278">Translocase</keyword>